<reference evidence="7" key="1">
    <citation type="journal article" date="2019" name="Int. J. Syst. Evol. Microbiol.">
        <title>The Global Catalogue of Microorganisms (GCM) 10K type strain sequencing project: providing services to taxonomists for standard genome sequencing and annotation.</title>
        <authorList>
            <consortium name="The Broad Institute Genomics Platform"/>
            <consortium name="The Broad Institute Genome Sequencing Center for Infectious Disease"/>
            <person name="Wu L."/>
            <person name="Ma J."/>
        </authorList>
    </citation>
    <scope>NUCLEOTIDE SEQUENCE [LARGE SCALE GENOMIC DNA]</scope>
    <source>
        <strain evidence="7">CGMCC 4.7645</strain>
    </source>
</reference>
<dbReference type="InterPro" id="IPR005119">
    <property type="entry name" value="LysR_subst-bd"/>
</dbReference>
<comment type="similarity">
    <text evidence="1">Belongs to the LysR transcriptional regulatory family.</text>
</comment>
<accession>A0ABW5FJQ9</accession>
<dbReference type="SUPFAM" id="SSF46785">
    <property type="entry name" value="Winged helix' DNA-binding domain"/>
    <property type="match status" value="1"/>
</dbReference>
<dbReference type="InterPro" id="IPR050950">
    <property type="entry name" value="HTH-type_LysR_regulators"/>
</dbReference>
<dbReference type="PANTHER" id="PTHR30419">
    <property type="entry name" value="HTH-TYPE TRANSCRIPTIONAL REGULATOR YBHD"/>
    <property type="match status" value="1"/>
</dbReference>
<dbReference type="PROSITE" id="PS50931">
    <property type="entry name" value="HTH_LYSR"/>
    <property type="match status" value="1"/>
</dbReference>
<dbReference type="PRINTS" id="PR00039">
    <property type="entry name" value="HTHLYSR"/>
</dbReference>
<keyword evidence="4" id="KW-0804">Transcription</keyword>
<evidence type="ECO:0000256" key="2">
    <source>
        <dbReference type="ARBA" id="ARBA00023015"/>
    </source>
</evidence>
<dbReference type="SUPFAM" id="SSF53850">
    <property type="entry name" value="Periplasmic binding protein-like II"/>
    <property type="match status" value="1"/>
</dbReference>
<dbReference type="Pfam" id="PF03466">
    <property type="entry name" value="LysR_substrate"/>
    <property type="match status" value="1"/>
</dbReference>
<dbReference type="EMBL" id="JBHUKR010000004">
    <property type="protein sequence ID" value="MFD2415228.1"/>
    <property type="molecule type" value="Genomic_DNA"/>
</dbReference>
<dbReference type="Proteomes" id="UP001597417">
    <property type="component" value="Unassembled WGS sequence"/>
</dbReference>
<dbReference type="Gene3D" id="1.10.10.10">
    <property type="entry name" value="Winged helix-like DNA-binding domain superfamily/Winged helix DNA-binding domain"/>
    <property type="match status" value="1"/>
</dbReference>
<dbReference type="Pfam" id="PF00126">
    <property type="entry name" value="HTH_1"/>
    <property type="match status" value="1"/>
</dbReference>
<proteinExistence type="inferred from homology"/>
<evidence type="ECO:0000256" key="3">
    <source>
        <dbReference type="ARBA" id="ARBA00023125"/>
    </source>
</evidence>
<comment type="caution">
    <text evidence="6">The sequence shown here is derived from an EMBL/GenBank/DDBJ whole genome shotgun (WGS) entry which is preliminary data.</text>
</comment>
<feature type="domain" description="HTH lysR-type" evidence="5">
    <location>
        <begin position="1"/>
        <end position="58"/>
    </location>
</feature>
<protein>
    <submittedName>
        <fullName evidence="6">LysR family transcriptional regulator</fullName>
    </submittedName>
</protein>
<evidence type="ECO:0000313" key="7">
    <source>
        <dbReference type="Proteomes" id="UP001597417"/>
    </source>
</evidence>
<gene>
    <name evidence="6" type="ORF">ACFSXZ_02685</name>
</gene>
<evidence type="ECO:0000256" key="4">
    <source>
        <dbReference type="ARBA" id="ARBA00023163"/>
    </source>
</evidence>
<evidence type="ECO:0000313" key="6">
    <source>
        <dbReference type="EMBL" id="MFD2415228.1"/>
    </source>
</evidence>
<dbReference type="Gene3D" id="3.40.190.290">
    <property type="match status" value="1"/>
</dbReference>
<keyword evidence="7" id="KW-1185">Reference proteome</keyword>
<dbReference type="InterPro" id="IPR036388">
    <property type="entry name" value="WH-like_DNA-bd_sf"/>
</dbReference>
<organism evidence="6 7">
    <name type="scientific">Amycolatopsis pigmentata</name>
    <dbReference type="NCBI Taxonomy" id="450801"/>
    <lineage>
        <taxon>Bacteria</taxon>
        <taxon>Bacillati</taxon>
        <taxon>Actinomycetota</taxon>
        <taxon>Actinomycetes</taxon>
        <taxon>Pseudonocardiales</taxon>
        <taxon>Pseudonocardiaceae</taxon>
        <taxon>Amycolatopsis</taxon>
    </lineage>
</organism>
<name>A0ABW5FJQ9_9PSEU</name>
<sequence length="295" mass="31299">MELRQLEYFVAVAEEQNFTRAAARVHVAQPGVSAQIRRLEREFGQELLDRGGRSVRLTAAGEAVLPYARAALAAVAGARLAVDELAGLLRGQLAIGTVTSHNVDLPGLLAEFHDAHPAVEITLAEATTDELVDGLRTGRFDAAIVSIGSVVPEGLDIQVITEQAIVVAVGHDHELAAHATISLDTLRGRPLISLPEGTGIRARLDEACAVNGFAPRIAFEAGDPEVLAQLAARGLGVAILPEAFAEARADRLRPISITRPGLRGRLAFAWRAKGPVSPAARVLIERARKMLAASR</sequence>
<keyword evidence="2" id="KW-0805">Transcription regulation</keyword>
<dbReference type="InterPro" id="IPR000847">
    <property type="entry name" value="LysR_HTH_N"/>
</dbReference>
<dbReference type="InterPro" id="IPR036390">
    <property type="entry name" value="WH_DNA-bd_sf"/>
</dbReference>
<evidence type="ECO:0000256" key="1">
    <source>
        <dbReference type="ARBA" id="ARBA00009437"/>
    </source>
</evidence>
<evidence type="ECO:0000259" key="5">
    <source>
        <dbReference type="PROSITE" id="PS50931"/>
    </source>
</evidence>
<dbReference type="RefSeq" id="WP_378260843.1">
    <property type="nucleotide sequence ID" value="NZ_JBHUKR010000004.1"/>
</dbReference>
<keyword evidence="3" id="KW-0238">DNA-binding</keyword>